<dbReference type="Gene3D" id="3.10.129.10">
    <property type="entry name" value="Hotdog Thioesterase"/>
    <property type="match status" value="4"/>
</dbReference>
<comment type="caution">
    <text evidence="6">The sequence shown here is derived from an EMBL/GenBank/DDBJ whole genome shotgun (WGS) entry which is preliminary data.</text>
</comment>
<feature type="domain" description="HotDog ACOT-type" evidence="5">
    <location>
        <begin position="302"/>
        <end position="414"/>
    </location>
</feature>
<gene>
    <name evidence="6" type="ORF">FF38_02510</name>
</gene>
<evidence type="ECO:0000256" key="3">
    <source>
        <dbReference type="ARBA" id="ARBA00022801"/>
    </source>
</evidence>
<dbReference type="SUPFAM" id="SSF54637">
    <property type="entry name" value="Thioesterase/thiol ester dehydrase-isomerase"/>
    <property type="match status" value="4"/>
</dbReference>
<keyword evidence="2" id="KW-0677">Repeat</keyword>
<dbReference type="FunFam" id="3.10.129.10:FF:000012">
    <property type="entry name" value="Acyl-coenzyme A thioesterase 9, mitochondrial"/>
    <property type="match status" value="1"/>
</dbReference>
<accession>A0A0L0BSX3</accession>
<evidence type="ECO:0000256" key="1">
    <source>
        <dbReference type="ARBA" id="ARBA00010458"/>
    </source>
</evidence>
<dbReference type="GO" id="GO:0005739">
    <property type="term" value="C:mitochondrion"/>
    <property type="evidence" value="ECO:0007669"/>
    <property type="project" value="TreeGrafter"/>
</dbReference>
<name>A0A0L0BSX3_LUCCU</name>
<comment type="similarity">
    <text evidence="1">Belongs to the acyl coenzyme A hydrolase family.</text>
</comment>
<dbReference type="CDD" id="cd03442">
    <property type="entry name" value="BFIT_BACH"/>
    <property type="match status" value="4"/>
</dbReference>
<evidence type="ECO:0000313" key="6">
    <source>
        <dbReference type="EMBL" id="KNC23142.1"/>
    </source>
</evidence>
<dbReference type="GO" id="GO:0006637">
    <property type="term" value="P:acyl-CoA metabolic process"/>
    <property type="evidence" value="ECO:0007669"/>
    <property type="project" value="TreeGrafter"/>
</dbReference>
<sequence length="875" mass="99794">MLRNILKSRNSLANLNWQPIQKSISLKAAIGCRRDLGLQHGHNDPYYAGTMAEVKEEAMKRLGLESGYSPVPKTREHLLKYMPTPSDLPPRSMQDSFTSAILPLSEDKSLQDKYISFLGNVRLGRLMEDMDMFAVWVCHQHIKLNNLPENVPLPYTFVTILVDKITFSGVRAKGTEDIRISGHVSWVGKSSMEIVVWIEQHDHNVWRKITKALFLMAARNATNTAAAPVNPIQPANEEESKILNGGEERKKRRQIIQASSIFKVEPNNHEQSLMYSLFKRTTSQTTMELNKRILPPKCRWMSDSYVTNTMASFPENRNAQNTVFGGFLMRNALEISWVGASLYCKGRPKLEHISDISFEQPVSVNSIIKMTAYVVYTDVNYLQMMTVADVIDAATGNQLTSNVFYYTFSSSEEVPEVLPRSYHETMCKFPLKMLRNLLKCTNSLAKTKWQPIQKEFLLAATAVGSKRNIGLQHGQNDPYYAGTMAEVKEEIMNRLGLEAGYSPVPRTREHLLKYEPKLSDLPPRSMQDSFTSAILPLSVDKNLQDKYISFLGNVRMGRLMEDMDLFAVWVCHQHVKLNNLPENVHLPYTFVTILVDKITFSDMKAKATEDVRISGHVSWVGKSSMEIVVWLEQKDNGVWRKITRALFLMAARNATNTAAAPVNPIQPANEEETKILNGGVERKKRRQILQASSIFKVEPNDYEQSLMYDLFKRTTPQTTMELNKRVLPPKCRWMSDSFVTNTMASFPENRNAHNKVFGGFLMRNALEISWVGANLYLKSRPKLEHICDISFEQPVSVNSFIKMTAYVVYTDVNYLQMMTVADVIDAATGNQLTSNVFYYTFSSKDEVPVVLPKSYHETMWYIQGRRKFKYALGLE</sequence>
<dbReference type="InterPro" id="IPR029069">
    <property type="entry name" value="HotDog_dom_sf"/>
</dbReference>
<feature type="domain" description="HotDog ACOT-type" evidence="5">
    <location>
        <begin position="93"/>
        <end position="222"/>
    </location>
</feature>
<evidence type="ECO:0000256" key="2">
    <source>
        <dbReference type="ARBA" id="ARBA00022737"/>
    </source>
</evidence>
<dbReference type="PANTHER" id="PTHR12655">
    <property type="entry name" value="ACYL-COA THIOESTERASE"/>
    <property type="match status" value="1"/>
</dbReference>
<dbReference type="InterPro" id="IPR033120">
    <property type="entry name" value="HOTDOG_ACOT"/>
</dbReference>
<dbReference type="FunFam" id="3.10.129.10:FF:000051">
    <property type="entry name" value="Acyl-coa thioesterase"/>
    <property type="match status" value="2"/>
</dbReference>
<keyword evidence="3" id="KW-0378">Hydrolase</keyword>
<evidence type="ECO:0000259" key="5">
    <source>
        <dbReference type="PROSITE" id="PS51770"/>
    </source>
</evidence>
<feature type="domain" description="HotDog ACOT-type" evidence="5">
    <location>
        <begin position="526"/>
        <end position="655"/>
    </location>
</feature>
<protein>
    <recommendedName>
        <fullName evidence="5">HotDog ACOT-type domain-containing protein</fullName>
    </recommendedName>
</protein>
<keyword evidence="4" id="KW-0809">Transit peptide</keyword>
<dbReference type="STRING" id="7375.A0A0L0BSX3"/>
<keyword evidence="7" id="KW-1185">Reference proteome</keyword>
<evidence type="ECO:0000313" key="7">
    <source>
        <dbReference type="Proteomes" id="UP000037069"/>
    </source>
</evidence>
<dbReference type="OrthoDB" id="331699at2759"/>
<dbReference type="AlphaFoldDB" id="A0A0L0BSX3"/>
<organism evidence="6 7">
    <name type="scientific">Lucilia cuprina</name>
    <name type="common">Green bottle fly</name>
    <name type="synonym">Australian sheep blowfly</name>
    <dbReference type="NCBI Taxonomy" id="7375"/>
    <lineage>
        <taxon>Eukaryota</taxon>
        <taxon>Metazoa</taxon>
        <taxon>Ecdysozoa</taxon>
        <taxon>Arthropoda</taxon>
        <taxon>Hexapoda</taxon>
        <taxon>Insecta</taxon>
        <taxon>Pterygota</taxon>
        <taxon>Neoptera</taxon>
        <taxon>Endopterygota</taxon>
        <taxon>Diptera</taxon>
        <taxon>Brachycera</taxon>
        <taxon>Muscomorpha</taxon>
        <taxon>Oestroidea</taxon>
        <taxon>Calliphoridae</taxon>
        <taxon>Luciliinae</taxon>
        <taxon>Lucilia</taxon>
    </lineage>
</organism>
<dbReference type="PANTHER" id="PTHR12655:SF0">
    <property type="entry name" value="ACYL-COENZYME A THIOESTERASE 9, MITOCHONDRIAL"/>
    <property type="match status" value="1"/>
</dbReference>
<dbReference type="PROSITE" id="PS51770">
    <property type="entry name" value="HOTDOG_ACOT"/>
    <property type="match status" value="4"/>
</dbReference>
<dbReference type="EMBL" id="JRES01001410">
    <property type="protein sequence ID" value="KNC23142.1"/>
    <property type="molecule type" value="Genomic_DNA"/>
</dbReference>
<reference evidence="6 7" key="1">
    <citation type="journal article" date="2015" name="Nat. Commun.">
        <title>Lucilia cuprina genome unlocks parasitic fly biology to underpin future interventions.</title>
        <authorList>
            <person name="Anstead C.A."/>
            <person name="Korhonen P.K."/>
            <person name="Young N.D."/>
            <person name="Hall R.S."/>
            <person name="Jex A.R."/>
            <person name="Murali S.C."/>
            <person name="Hughes D.S."/>
            <person name="Lee S.F."/>
            <person name="Perry T."/>
            <person name="Stroehlein A.J."/>
            <person name="Ansell B.R."/>
            <person name="Breugelmans B."/>
            <person name="Hofmann A."/>
            <person name="Qu J."/>
            <person name="Dugan S."/>
            <person name="Lee S.L."/>
            <person name="Chao H."/>
            <person name="Dinh H."/>
            <person name="Han Y."/>
            <person name="Doddapaneni H.V."/>
            <person name="Worley K.C."/>
            <person name="Muzny D.M."/>
            <person name="Ioannidis P."/>
            <person name="Waterhouse R.M."/>
            <person name="Zdobnov E.M."/>
            <person name="James P.J."/>
            <person name="Bagnall N.H."/>
            <person name="Kotze A.C."/>
            <person name="Gibbs R.A."/>
            <person name="Richards S."/>
            <person name="Batterham P."/>
            <person name="Gasser R.B."/>
        </authorList>
    </citation>
    <scope>NUCLEOTIDE SEQUENCE [LARGE SCALE GENOMIC DNA]</scope>
    <source>
        <strain evidence="6 7">LS</strain>
        <tissue evidence="6">Full body</tissue>
    </source>
</reference>
<dbReference type="Proteomes" id="UP000037069">
    <property type="component" value="Unassembled WGS sequence"/>
</dbReference>
<evidence type="ECO:0000256" key="4">
    <source>
        <dbReference type="ARBA" id="ARBA00022946"/>
    </source>
</evidence>
<feature type="domain" description="HotDog ACOT-type" evidence="5">
    <location>
        <begin position="735"/>
        <end position="847"/>
    </location>
</feature>
<proteinExistence type="inferred from homology"/>
<dbReference type="GO" id="GO:0047617">
    <property type="term" value="F:fatty acyl-CoA hydrolase activity"/>
    <property type="evidence" value="ECO:0007669"/>
    <property type="project" value="TreeGrafter"/>
</dbReference>